<feature type="compositionally biased region" description="Basic and acidic residues" evidence="1">
    <location>
        <begin position="70"/>
        <end position="82"/>
    </location>
</feature>
<evidence type="ECO:0000256" key="1">
    <source>
        <dbReference type="SAM" id="MobiDB-lite"/>
    </source>
</evidence>
<feature type="region of interest" description="Disordered" evidence="1">
    <location>
        <begin position="63"/>
        <end position="82"/>
    </location>
</feature>
<dbReference type="RefSeq" id="WP_058470959.1">
    <property type="nucleotide sequence ID" value="NZ_CAXYJA010000005.1"/>
</dbReference>
<keyword evidence="3" id="KW-1185">Reference proteome</keyword>
<name>A0A0W0VAK8_9GAMM</name>
<dbReference type="PATRIC" id="fig|456.5.peg.1580"/>
<proteinExistence type="predicted"/>
<organism evidence="2 3">
    <name type="scientific">Legionella jordanis</name>
    <dbReference type="NCBI Taxonomy" id="456"/>
    <lineage>
        <taxon>Bacteria</taxon>
        <taxon>Pseudomonadati</taxon>
        <taxon>Pseudomonadota</taxon>
        <taxon>Gammaproteobacteria</taxon>
        <taxon>Legionellales</taxon>
        <taxon>Legionellaceae</taxon>
        <taxon>Legionella</taxon>
    </lineage>
</organism>
<evidence type="ECO:0000313" key="3">
    <source>
        <dbReference type="Proteomes" id="UP000055035"/>
    </source>
</evidence>
<dbReference type="Proteomes" id="UP000055035">
    <property type="component" value="Unassembled WGS sequence"/>
</dbReference>
<dbReference type="EMBL" id="LNYJ01000011">
    <property type="protein sequence ID" value="KTD17171.1"/>
    <property type="molecule type" value="Genomic_DNA"/>
</dbReference>
<evidence type="ECO:0000313" key="2">
    <source>
        <dbReference type="EMBL" id="KTD17171.1"/>
    </source>
</evidence>
<reference evidence="2 3" key="1">
    <citation type="submission" date="2015-11" db="EMBL/GenBank/DDBJ databases">
        <title>Genomic analysis of 38 Legionella species identifies large and diverse effector repertoires.</title>
        <authorList>
            <person name="Burstein D."/>
            <person name="Amaro F."/>
            <person name="Zusman T."/>
            <person name="Lifshitz Z."/>
            <person name="Cohen O."/>
            <person name="Gilbert J.A."/>
            <person name="Pupko T."/>
            <person name="Shuman H.A."/>
            <person name="Segal G."/>
        </authorList>
    </citation>
    <scope>NUCLEOTIDE SEQUENCE [LARGE SCALE GENOMIC DNA]</scope>
    <source>
        <strain evidence="2 3">BL-540</strain>
    </source>
</reference>
<protein>
    <submittedName>
        <fullName evidence="2">Uncharacterized protein</fullName>
    </submittedName>
</protein>
<comment type="caution">
    <text evidence="2">The sequence shown here is derived from an EMBL/GenBank/DDBJ whole genome shotgun (WGS) entry which is preliminary data.</text>
</comment>
<dbReference type="STRING" id="456.Ljor_1477"/>
<accession>A0A0W0VAK8</accession>
<dbReference type="OrthoDB" id="5633784at2"/>
<gene>
    <name evidence="2" type="ORF">Ljor_1477</name>
</gene>
<sequence length="270" mass="30729">MIKHWDLGLYSLFSGGMMATIKRKLKRTWHELTAKGPKPPELTKQIIEQAEDVSDQRINQFKKAKSQNVKQREQEHLQKDSDEKYKKWQEKLEELKRGGAEAYVEWQTGMARIMGSLQAFVEYMSTLWPWQTALHVPSPSWDKADSDKLEVTPNVSYKVGLDNNGFLQTQLNIKHKQADGTVQDVQTTPQQAALFDEMFERWLEENDHSIVVDAQGRKTIKNDSTGATLDAQALKDLKTDPGNGFQSWLSNLMAMSVDEDLAPPSPGLQP</sequence>
<dbReference type="AlphaFoldDB" id="A0A0W0VAK8"/>